<dbReference type="EMBL" id="CP022295">
    <property type="protein sequence ID" value="QSR28768.1"/>
    <property type="molecule type" value="Genomic_DNA"/>
</dbReference>
<protein>
    <recommendedName>
        <fullName evidence="3">TnsA endonuclease N-terminal domain-containing protein</fullName>
    </recommendedName>
</protein>
<gene>
    <name evidence="1" type="ORF">CFH99_24405</name>
</gene>
<reference evidence="1 2" key="1">
    <citation type="submission" date="2017-06" db="EMBL/GenBank/DDBJ databases">
        <title>Complete Genome Sequence of the Soil Carbazole-Degrading Bacterium Nocardioides aromaticivorans IC177.</title>
        <authorList>
            <person name="Vejarano F."/>
            <person name="Suzuki-Minakuchi C."/>
            <person name="Ohtsubo Y."/>
            <person name="Tsuda M."/>
            <person name="Okada K."/>
            <person name="Nojiri H."/>
        </authorList>
    </citation>
    <scope>NUCLEOTIDE SEQUENCE [LARGE SCALE GENOMIC DNA]</scope>
    <source>
        <strain evidence="1 2">IC177</strain>
    </source>
</reference>
<accession>A0ABX7PSL7</accession>
<dbReference type="Proteomes" id="UP000662818">
    <property type="component" value="Chromosome"/>
</dbReference>
<organism evidence="1 2">
    <name type="scientific">Nocardioides aromaticivorans</name>
    <dbReference type="NCBI Taxonomy" id="200618"/>
    <lineage>
        <taxon>Bacteria</taxon>
        <taxon>Bacillati</taxon>
        <taxon>Actinomycetota</taxon>
        <taxon>Actinomycetes</taxon>
        <taxon>Propionibacteriales</taxon>
        <taxon>Nocardioidaceae</taxon>
        <taxon>Nocardioides</taxon>
    </lineage>
</organism>
<evidence type="ECO:0000313" key="2">
    <source>
        <dbReference type="Proteomes" id="UP000662818"/>
    </source>
</evidence>
<name>A0ABX7PSL7_9ACTN</name>
<evidence type="ECO:0008006" key="3">
    <source>
        <dbReference type="Google" id="ProtNLM"/>
    </source>
</evidence>
<sequence length="276" mass="30859">MPKARPAEEQVLPRVVVATASGPAVLDGGLDRLDLDVLRPARAFTSIAGQRHSPQRPYYEAMGRHVETESFTEAVAGHLLFRDDDVVRLVPQPFWIERIVEGRPGWACPDFLVERSDGRLAVVEVKRALYRPADSTLIKLAAVRQSCEQLDLGFRLVTGLSQSEQAIFDLLQTFHSERCITGPGTDELKELVIERASAPTPLEDLWSVGPAWQTKPMIWWMLWHNILCMDWSSGLDRRTLVLAHSRHTSDAEPDLACAWTCGPAASPTIDDLWSSR</sequence>
<proteinExistence type="predicted"/>
<evidence type="ECO:0000313" key="1">
    <source>
        <dbReference type="EMBL" id="QSR28768.1"/>
    </source>
</evidence>
<keyword evidence="2" id="KW-1185">Reference proteome</keyword>